<comment type="caution">
    <text evidence="2">The sequence shown here is derived from an EMBL/GenBank/DDBJ whole genome shotgun (WGS) entry which is preliminary data.</text>
</comment>
<dbReference type="Proteomes" id="UP000265515">
    <property type="component" value="Unassembled WGS sequence"/>
</dbReference>
<evidence type="ECO:0000313" key="3">
    <source>
        <dbReference type="Proteomes" id="UP000265515"/>
    </source>
</evidence>
<proteinExistence type="predicted"/>
<dbReference type="AlphaFoldDB" id="A0A388LFR9"/>
<dbReference type="EMBL" id="BFEA01000365">
    <property type="protein sequence ID" value="GBG81107.1"/>
    <property type="molecule type" value="Genomic_DNA"/>
</dbReference>
<name>A0A388LFR9_CHABU</name>
<protein>
    <submittedName>
        <fullName evidence="2">Uncharacterized protein</fullName>
    </submittedName>
</protein>
<dbReference type="OrthoDB" id="2438421at2759"/>
<gene>
    <name evidence="2" type="ORF">CBR_g31783</name>
</gene>
<feature type="compositionally biased region" description="Basic and acidic residues" evidence="1">
    <location>
        <begin position="1"/>
        <end position="10"/>
    </location>
</feature>
<evidence type="ECO:0000256" key="1">
    <source>
        <dbReference type="SAM" id="MobiDB-lite"/>
    </source>
</evidence>
<accession>A0A388LFR9</accession>
<reference evidence="2 3" key="1">
    <citation type="journal article" date="2018" name="Cell">
        <title>The Chara Genome: Secondary Complexity and Implications for Plant Terrestrialization.</title>
        <authorList>
            <person name="Nishiyama T."/>
            <person name="Sakayama H."/>
            <person name="Vries J.D."/>
            <person name="Buschmann H."/>
            <person name="Saint-Marcoux D."/>
            <person name="Ullrich K.K."/>
            <person name="Haas F.B."/>
            <person name="Vanderstraeten L."/>
            <person name="Becker D."/>
            <person name="Lang D."/>
            <person name="Vosolsobe S."/>
            <person name="Rombauts S."/>
            <person name="Wilhelmsson P.K.I."/>
            <person name="Janitza P."/>
            <person name="Kern R."/>
            <person name="Heyl A."/>
            <person name="Rumpler F."/>
            <person name="Villalobos L.I.A.C."/>
            <person name="Clay J.M."/>
            <person name="Skokan R."/>
            <person name="Toyoda A."/>
            <person name="Suzuki Y."/>
            <person name="Kagoshima H."/>
            <person name="Schijlen E."/>
            <person name="Tajeshwar N."/>
            <person name="Catarino B."/>
            <person name="Hetherington A.J."/>
            <person name="Saltykova A."/>
            <person name="Bonnot C."/>
            <person name="Breuninger H."/>
            <person name="Symeonidi A."/>
            <person name="Radhakrishnan G.V."/>
            <person name="Van Nieuwerburgh F."/>
            <person name="Deforce D."/>
            <person name="Chang C."/>
            <person name="Karol K.G."/>
            <person name="Hedrich R."/>
            <person name="Ulvskov P."/>
            <person name="Glockner G."/>
            <person name="Delwiche C.F."/>
            <person name="Petrasek J."/>
            <person name="Van de Peer Y."/>
            <person name="Friml J."/>
            <person name="Beilby M."/>
            <person name="Dolan L."/>
            <person name="Kohara Y."/>
            <person name="Sugano S."/>
            <person name="Fujiyama A."/>
            <person name="Delaux P.-M."/>
            <person name="Quint M."/>
            <person name="TheiBen G."/>
            <person name="Hagemann M."/>
            <person name="Harholt J."/>
            <person name="Dunand C."/>
            <person name="Zachgo S."/>
            <person name="Langdale J."/>
            <person name="Maumus F."/>
            <person name="Straeten D.V.D."/>
            <person name="Gould S.B."/>
            <person name="Rensing S.A."/>
        </authorList>
    </citation>
    <scope>NUCLEOTIDE SEQUENCE [LARGE SCALE GENOMIC DNA]</scope>
    <source>
        <strain evidence="2 3">S276</strain>
    </source>
</reference>
<evidence type="ECO:0000313" key="2">
    <source>
        <dbReference type="EMBL" id="GBG81107.1"/>
    </source>
</evidence>
<feature type="region of interest" description="Disordered" evidence="1">
    <location>
        <begin position="178"/>
        <end position="222"/>
    </location>
</feature>
<feature type="region of interest" description="Disordered" evidence="1">
    <location>
        <begin position="336"/>
        <end position="364"/>
    </location>
</feature>
<organism evidence="2 3">
    <name type="scientific">Chara braunii</name>
    <name type="common">Braun's stonewort</name>
    <dbReference type="NCBI Taxonomy" id="69332"/>
    <lineage>
        <taxon>Eukaryota</taxon>
        <taxon>Viridiplantae</taxon>
        <taxon>Streptophyta</taxon>
        <taxon>Charophyceae</taxon>
        <taxon>Charales</taxon>
        <taxon>Characeae</taxon>
        <taxon>Chara</taxon>
    </lineage>
</organism>
<feature type="compositionally biased region" description="Polar residues" evidence="1">
    <location>
        <begin position="344"/>
        <end position="355"/>
    </location>
</feature>
<sequence length="664" mass="72937">MSQDRGKDPVDSLMTARQGHNTKTFDSPFKVDPKIDGKRDDPVWHFIARGRYLDGSTTAGRKSGRRCLCRLCRCSICGGAKAAKKHFSKSEKFRCEAATPAVWNAIWLKDMTKCPKKFASAIETLQSLLLGHPSLEWPPLRFPEDAMSPLVPPTAPSGAVASPNSGAPAIRDTVPRPATTVATRPAAPPSAPLVGTRGARDVGVGRSTPANEPPPVGDGVGSAAFDEASTRAFIESRRWGGSAGSSAPVLAPVFRSARQSDAARGGTAVAPSASPRSSSEHLWLPPPPSRAAQRPVVHHTHGTAHLDPSHAPADARQSASVPRFGEQVDHGVPAEEVPAPVYDSSPTPIPTTTAGGRSAPQPPPVLTGSLDPLQRIRDLAVAQSATPTVWSTSKIRKDTAEVTACIGSPPWWEDLRALCKMLEPIMDMLRLVDSDIRQISKILRRYEEMIASCLSACRDIDREQQDAIVEVFLGRCTMFKTPAHTAAMLLDPEFRDATLCDDAEVQQALVEAQWLRHGGRRDDSIASRVRRHRVHIAIDTGARDMLQDLIVVSEDEMTRVVTEGSTSSAATQYCILQSPALPPFFMSVYRGRWSRGWRREWQGTVVADRTSQRNVVWKVYWRQRLEMFWRRGVMVRSCYRTACHQSIHQTRARNESHIEAQRRL</sequence>
<feature type="region of interest" description="Disordered" evidence="1">
    <location>
        <begin position="261"/>
        <end position="324"/>
    </location>
</feature>
<feature type="region of interest" description="Disordered" evidence="1">
    <location>
        <begin position="1"/>
        <end position="31"/>
    </location>
</feature>
<dbReference type="Gramene" id="GBG81107">
    <property type="protein sequence ID" value="GBG81107"/>
    <property type="gene ID" value="CBR_g31783"/>
</dbReference>
<feature type="region of interest" description="Disordered" evidence="1">
    <location>
        <begin position="154"/>
        <end position="173"/>
    </location>
</feature>
<keyword evidence="3" id="KW-1185">Reference proteome</keyword>